<dbReference type="PANTHER" id="PTHR30383:SF5">
    <property type="entry name" value="SGNH HYDROLASE-TYPE ESTERASE DOMAIN-CONTAINING PROTEIN"/>
    <property type="match status" value="1"/>
</dbReference>
<dbReference type="InterPro" id="IPR051532">
    <property type="entry name" value="Ester_Hydrolysis_Enzymes"/>
</dbReference>
<feature type="signal peptide" evidence="1">
    <location>
        <begin position="1"/>
        <end position="28"/>
    </location>
</feature>
<dbReference type="CDD" id="cd04501">
    <property type="entry name" value="SGNH_hydrolase_like_4"/>
    <property type="match status" value="1"/>
</dbReference>
<dbReference type="InterPro" id="IPR036514">
    <property type="entry name" value="SGNH_hydro_sf"/>
</dbReference>
<dbReference type="STRING" id="1235814.GCA_000613385_03449"/>
<dbReference type="InterPro" id="IPR013830">
    <property type="entry name" value="SGNH_hydro"/>
</dbReference>
<evidence type="ECO:0000259" key="2">
    <source>
        <dbReference type="Pfam" id="PF13472"/>
    </source>
</evidence>
<dbReference type="PANTHER" id="PTHR30383">
    <property type="entry name" value="THIOESTERASE 1/PROTEASE 1/LYSOPHOSPHOLIPASE L1"/>
    <property type="match status" value="1"/>
</dbReference>
<reference evidence="3 4" key="1">
    <citation type="submission" date="2018-09" db="EMBL/GenBank/DDBJ databases">
        <title>Murine metabolic-syndrome-specific gut microbial biobank.</title>
        <authorList>
            <person name="Liu C."/>
        </authorList>
    </citation>
    <scope>NUCLEOTIDE SEQUENCE [LARGE SCALE GENOMIC DNA]</scope>
    <source>
        <strain evidence="3 4">0.1X-D8-26</strain>
    </source>
</reference>
<comment type="caution">
    <text evidence="3">The sequence shown here is derived from an EMBL/GenBank/DDBJ whole genome shotgun (WGS) entry which is preliminary data.</text>
</comment>
<proteinExistence type="predicted"/>
<keyword evidence="1" id="KW-0732">Signal</keyword>
<gene>
    <name evidence="3" type="ORF">D7Y07_08670</name>
</gene>
<dbReference type="AlphaFoldDB" id="A0A3L8A8M5"/>
<evidence type="ECO:0000256" key="1">
    <source>
        <dbReference type="SAM" id="SignalP"/>
    </source>
</evidence>
<dbReference type="SUPFAM" id="SSF52266">
    <property type="entry name" value="SGNH hydrolase"/>
    <property type="match status" value="1"/>
</dbReference>
<feature type="domain" description="SGNH hydrolase-type esterase" evidence="2">
    <location>
        <begin position="58"/>
        <end position="223"/>
    </location>
</feature>
<dbReference type="GO" id="GO:0004622">
    <property type="term" value="F:phosphatidylcholine lysophospholipase activity"/>
    <property type="evidence" value="ECO:0007669"/>
    <property type="project" value="TreeGrafter"/>
</dbReference>
<name>A0A3L8A8M5_9BACE</name>
<sequence length="236" mass="26244">MKMKGKRIGQWALLSVICLSFSIGETFAQKKDFANLARYAKENVALPTPAKKEKRVVFMGNSITEGWVRTHPEFFKTNGYIGRGISGQTSYQFLLRFREDVINLSPALVVINAGTNDVAENTNPYNEDYTFGNIVSMVELAKANKIKVILTSVLPAAAFGWRMEIKDAPQKIQALNARIEAYAKANKIPFVNYYKAMVAGDNQALNPQYTKDGVHPTGEGYDIMEPLIKAAIEKAL</sequence>
<evidence type="ECO:0000313" key="4">
    <source>
        <dbReference type="Proteomes" id="UP000267159"/>
    </source>
</evidence>
<protein>
    <submittedName>
        <fullName evidence="3">Lipase</fullName>
    </submittedName>
</protein>
<feature type="chain" id="PRO_5017975841" evidence="1">
    <location>
        <begin position="29"/>
        <end position="236"/>
    </location>
</feature>
<dbReference type="Gene3D" id="3.40.50.1110">
    <property type="entry name" value="SGNH hydrolase"/>
    <property type="match status" value="1"/>
</dbReference>
<dbReference type="EMBL" id="RAZM01000021">
    <property type="protein sequence ID" value="RLT80384.1"/>
    <property type="molecule type" value="Genomic_DNA"/>
</dbReference>
<dbReference type="Pfam" id="PF13472">
    <property type="entry name" value="Lipase_GDSL_2"/>
    <property type="match status" value="1"/>
</dbReference>
<accession>A0A3L8A8M5</accession>
<organism evidence="3 4">
    <name type="scientific">Bacteroides acidifaciens</name>
    <dbReference type="NCBI Taxonomy" id="85831"/>
    <lineage>
        <taxon>Bacteria</taxon>
        <taxon>Pseudomonadati</taxon>
        <taxon>Bacteroidota</taxon>
        <taxon>Bacteroidia</taxon>
        <taxon>Bacteroidales</taxon>
        <taxon>Bacteroidaceae</taxon>
        <taxon>Bacteroides</taxon>
    </lineage>
</organism>
<evidence type="ECO:0000313" key="3">
    <source>
        <dbReference type="EMBL" id="RLT80384.1"/>
    </source>
</evidence>
<dbReference type="Proteomes" id="UP000267159">
    <property type="component" value="Unassembled WGS sequence"/>
</dbReference>